<gene>
    <name evidence="2" type="ORF">HETIRDRAFT_326433</name>
</gene>
<dbReference type="KEGG" id="hir:HETIRDRAFT_326433"/>
<proteinExistence type="predicted"/>
<dbReference type="RefSeq" id="XP_009551087.1">
    <property type="nucleotide sequence ID" value="XM_009552792.1"/>
</dbReference>
<evidence type="ECO:0000256" key="1">
    <source>
        <dbReference type="SAM" id="Phobius"/>
    </source>
</evidence>
<dbReference type="HOGENOM" id="CLU_1475352_0_0_1"/>
<sequence length="183" mass="21065">MLWDEFTDNIGIPSHQRWLPAVVKTYACVFLRLWVMMVPGRNGPMIASVTLIGWAYALFYCIYEYTHDEGSVKQGVETLIKGSLYRDIQDKVKSIVKEFNLPRTRQKPMYYGRPESCILLQEAMRSSVLSGHPVKIQDAAIIVMSMYLGVCLGSLAVPYKKWLKECRVSTQHIKHYLKPLTYP</sequence>
<keyword evidence="1" id="KW-0812">Transmembrane</keyword>
<name>W4JVN8_HETIT</name>
<dbReference type="GeneID" id="20671240"/>
<dbReference type="AlphaFoldDB" id="W4JVN8"/>
<dbReference type="OrthoDB" id="3253465at2759"/>
<dbReference type="InParanoid" id="W4JVN8"/>
<keyword evidence="1" id="KW-1133">Transmembrane helix</keyword>
<organism evidence="2 3">
    <name type="scientific">Heterobasidion irregulare (strain TC 32-1)</name>
    <dbReference type="NCBI Taxonomy" id="747525"/>
    <lineage>
        <taxon>Eukaryota</taxon>
        <taxon>Fungi</taxon>
        <taxon>Dikarya</taxon>
        <taxon>Basidiomycota</taxon>
        <taxon>Agaricomycotina</taxon>
        <taxon>Agaricomycetes</taxon>
        <taxon>Russulales</taxon>
        <taxon>Bondarzewiaceae</taxon>
        <taxon>Heterobasidion</taxon>
        <taxon>Heterobasidion annosum species complex</taxon>
    </lineage>
</organism>
<evidence type="ECO:0000313" key="3">
    <source>
        <dbReference type="Proteomes" id="UP000030671"/>
    </source>
</evidence>
<reference evidence="2 3" key="1">
    <citation type="journal article" date="2012" name="New Phytol.">
        <title>Insight into trade-off between wood decay and parasitism from the genome of a fungal forest pathogen.</title>
        <authorList>
            <person name="Olson A."/>
            <person name="Aerts A."/>
            <person name="Asiegbu F."/>
            <person name="Belbahri L."/>
            <person name="Bouzid O."/>
            <person name="Broberg A."/>
            <person name="Canback B."/>
            <person name="Coutinho P.M."/>
            <person name="Cullen D."/>
            <person name="Dalman K."/>
            <person name="Deflorio G."/>
            <person name="van Diepen L.T."/>
            <person name="Dunand C."/>
            <person name="Duplessis S."/>
            <person name="Durling M."/>
            <person name="Gonthier P."/>
            <person name="Grimwood J."/>
            <person name="Fossdal C.G."/>
            <person name="Hansson D."/>
            <person name="Henrissat B."/>
            <person name="Hietala A."/>
            <person name="Himmelstrand K."/>
            <person name="Hoffmeister D."/>
            <person name="Hogberg N."/>
            <person name="James T.Y."/>
            <person name="Karlsson M."/>
            <person name="Kohler A."/>
            <person name="Kues U."/>
            <person name="Lee Y.H."/>
            <person name="Lin Y.C."/>
            <person name="Lind M."/>
            <person name="Lindquist E."/>
            <person name="Lombard V."/>
            <person name="Lucas S."/>
            <person name="Lunden K."/>
            <person name="Morin E."/>
            <person name="Murat C."/>
            <person name="Park J."/>
            <person name="Raffaello T."/>
            <person name="Rouze P."/>
            <person name="Salamov A."/>
            <person name="Schmutz J."/>
            <person name="Solheim H."/>
            <person name="Stahlberg J."/>
            <person name="Velez H."/>
            <person name="de Vries R.P."/>
            <person name="Wiebenga A."/>
            <person name="Woodward S."/>
            <person name="Yakovlev I."/>
            <person name="Garbelotto M."/>
            <person name="Martin F."/>
            <person name="Grigoriev I.V."/>
            <person name="Stenlid J."/>
        </authorList>
    </citation>
    <scope>NUCLEOTIDE SEQUENCE [LARGE SCALE GENOMIC DNA]</scope>
    <source>
        <strain evidence="2 3">TC 32-1</strain>
    </source>
</reference>
<protein>
    <submittedName>
        <fullName evidence="2">Uncharacterized protein</fullName>
    </submittedName>
</protein>
<keyword evidence="3" id="KW-1185">Reference proteome</keyword>
<dbReference type="Proteomes" id="UP000030671">
    <property type="component" value="Unassembled WGS sequence"/>
</dbReference>
<evidence type="ECO:0000313" key="2">
    <source>
        <dbReference type="EMBL" id="ETW77607.1"/>
    </source>
</evidence>
<feature type="transmembrane region" description="Helical" evidence="1">
    <location>
        <begin position="45"/>
        <end position="65"/>
    </location>
</feature>
<accession>W4JVN8</accession>
<keyword evidence="1" id="KW-0472">Membrane</keyword>
<dbReference type="EMBL" id="KI925463">
    <property type="protein sequence ID" value="ETW77607.1"/>
    <property type="molecule type" value="Genomic_DNA"/>
</dbReference>